<dbReference type="AlphaFoldDB" id="A0A4R3MQ68"/>
<name>A0A4R3MQ68_9FIRM</name>
<proteinExistence type="predicted"/>
<dbReference type="InterPro" id="IPR021328">
    <property type="entry name" value="CotB-like"/>
</dbReference>
<reference evidence="1 2" key="1">
    <citation type="submission" date="2019-03" db="EMBL/GenBank/DDBJ databases">
        <title>Genomic Encyclopedia of Type Strains, Phase IV (KMG-IV): sequencing the most valuable type-strain genomes for metagenomic binning, comparative biology and taxonomic classification.</title>
        <authorList>
            <person name="Goeker M."/>
        </authorList>
    </citation>
    <scope>NUCLEOTIDE SEQUENCE [LARGE SCALE GENOMIC DNA]</scope>
    <source>
        <strain evidence="1 2">DSM 24629</strain>
    </source>
</reference>
<dbReference type="RefSeq" id="WP_132250899.1">
    <property type="nucleotide sequence ID" value="NZ_SMAL01000003.1"/>
</dbReference>
<dbReference type="Pfam" id="PF11155">
    <property type="entry name" value="DUF2935"/>
    <property type="match status" value="2"/>
</dbReference>
<dbReference type="Gene3D" id="1.20.1260.120">
    <property type="entry name" value="Protein of unknown function DUF2935"/>
    <property type="match status" value="1"/>
</dbReference>
<dbReference type="SUPFAM" id="SSF158430">
    <property type="entry name" value="Bacillus cereus metalloprotein-like"/>
    <property type="match status" value="2"/>
</dbReference>
<comment type="caution">
    <text evidence="1">The sequence shown here is derived from an EMBL/GenBank/DDBJ whole genome shotgun (WGS) entry which is preliminary data.</text>
</comment>
<protein>
    <submittedName>
        <fullName evidence="1">DUF2935 family protein</fullName>
    </submittedName>
</protein>
<sequence length="251" mass="29548">MNRLEEVYFWAGILRDHAEFQLLTFSYRESRDIAKAKYFKDAFIAFRKKAEIQLRNPNKRDTSNFVDQFLYIVTEFIEFKKSLLQKLLTCNIELGLTPSFINHMINEALECKRELSKDKACTDMTMENIKLHLIWLPDAAGHAAAIIGDTDYVEKEWIEISQEFEKTFLDLFVKATELGMMLERTGLKNGALELLNEEVCKHIEDFNVYLCKVKELREACKLLGVIKPIMLDHMLREEKYYVSKIKEYMCK</sequence>
<organism evidence="1 2">
    <name type="scientific">Natranaerovirga pectinivora</name>
    <dbReference type="NCBI Taxonomy" id="682400"/>
    <lineage>
        <taxon>Bacteria</taxon>
        <taxon>Bacillati</taxon>
        <taxon>Bacillota</taxon>
        <taxon>Clostridia</taxon>
        <taxon>Lachnospirales</taxon>
        <taxon>Natranaerovirgaceae</taxon>
        <taxon>Natranaerovirga</taxon>
    </lineage>
</organism>
<dbReference type="Proteomes" id="UP000294902">
    <property type="component" value="Unassembled WGS sequence"/>
</dbReference>
<keyword evidence="2" id="KW-1185">Reference proteome</keyword>
<evidence type="ECO:0000313" key="2">
    <source>
        <dbReference type="Proteomes" id="UP000294902"/>
    </source>
</evidence>
<gene>
    <name evidence="1" type="ORF">EDC18_10315</name>
</gene>
<dbReference type="OrthoDB" id="1633927at2"/>
<dbReference type="EMBL" id="SMAL01000003">
    <property type="protein sequence ID" value="TCT15311.1"/>
    <property type="molecule type" value="Genomic_DNA"/>
</dbReference>
<accession>A0A4R3MQ68</accession>
<evidence type="ECO:0000313" key="1">
    <source>
        <dbReference type="EMBL" id="TCT15311.1"/>
    </source>
</evidence>